<accession>A0A1B3SLS2</accession>
<dbReference type="SUPFAM" id="SSF100950">
    <property type="entry name" value="NagB/RpiA/CoA transferase-like"/>
    <property type="match status" value="1"/>
</dbReference>
<protein>
    <recommendedName>
        <fullName evidence="3">HTH deoR-type domain-containing protein</fullName>
    </recommendedName>
</protein>
<name>A0A1B3SLS2_9MOLU</name>
<gene>
    <name evidence="4" type="ORF">SHELI_v1c09290</name>
</gene>
<evidence type="ECO:0000259" key="3">
    <source>
        <dbReference type="PROSITE" id="PS51000"/>
    </source>
</evidence>
<dbReference type="Pfam" id="PF00455">
    <property type="entry name" value="DeoRC"/>
    <property type="match status" value="1"/>
</dbReference>
<dbReference type="SMART" id="SM00420">
    <property type="entry name" value="HTH_DEOR"/>
    <property type="match status" value="1"/>
</dbReference>
<evidence type="ECO:0000313" key="4">
    <source>
        <dbReference type="EMBL" id="AOG60878.1"/>
    </source>
</evidence>
<dbReference type="PANTHER" id="PTHR30363:SF44">
    <property type="entry name" value="AGA OPERON TRANSCRIPTIONAL REPRESSOR-RELATED"/>
    <property type="match status" value="1"/>
</dbReference>
<dbReference type="AlphaFoldDB" id="A0A1B3SLS2"/>
<dbReference type="EMBL" id="CP017015">
    <property type="protein sequence ID" value="AOG60878.1"/>
    <property type="molecule type" value="Genomic_DNA"/>
</dbReference>
<dbReference type="Pfam" id="PF08220">
    <property type="entry name" value="HTH_DeoR"/>
    <property type="match status" value="1"/>
</dbReference>
<dbReference type="InterPro" id="IPR036390">
    <property type="entry name" value="WH_DNA-bd_sf"/>
</dbReference>
<dbReference type="GO" id="GO:0003700">
    <property type="term" value="F:DNA-binding transcription factor activity"/>
    <property type="evidence" value="ECO:0007669"/>
    <property type="project" value="InterPro"/>
</dbReference>
<keyword evidence="2" id="KW-0804">Transcription</keyword>
<dbReference type="InterPro" id="IPR001034">
    <property type="entry name" value="DeoR_HTH"/>
</dbReference>
<dbReference type="SMART" id="SM01134">
    <property type="entry name" value="DeoRC"/>
    <property type="match status" value="1"/>
</dbReference>
<evidence type="ECO:0000256" key="2">
    <source>
        <dbReference type="ARBA" id="ARBA00023163"/>
    </source>
</evidence>
<dbReference type="PROSITE" id="PS51000">
    <property type="entry name" value="HTH_DEOR_2"/>
    <property type="match status" value="1"/>
</dbReference>
<evidence type="ECO:0000256" key="1">
    <source>
        <dbReference type="ARBA" id="ARBA00023015"/>
    </source>
</evidence>
<keyword evidence="1" id="KW-0805">Transcription regulation</keyword>
<dbReference type="SUPFAM" id="SSF46785">
    <property type="entry name" value="Winged helix' DNA-binding domain"/>
    <property type="match status" value="1"/>
</dbReference>
<organism evidence="4 5">
    <name type="scientific">Spiroplasma helicoides</name>
    <dbReference type="NCBI Taxonomy" id="216938"/>
    <lineage>
        <taxon>Bacteria</taxon>
        <taxon>Bacillati</taxon>
        <taxon>Mycoplasmatota</taxon>
        <taxon>Mollicutes</taxon>
        <taxon>Entomoplasmatales</taxon>
        <taxon>Spiroplasmataceae</taxon>
        <taxon>Spiroplasma</taxon>
    </lineage>
</organism>
<sequence length="246" mass="28759">MKGNKFKKMDKNRHDKIMEYIKSKNELKTKYLLKKADSFGVSEITLRRDLHDLEKQGLITLTYGYIKVVEDFLVEQKRDIEHINKQRMMHKEKMSKIALETLKENDVIFVNTGTTCEEFVTKINVKIKLLVTSSFTIASKAIKNIHISSILFIGGFVDKDKKTCYSNINFDFLNDIYFDKLFTSCVSFKNNEDVFFDSVDESNFISRIIANSSYSCLFIDDYKMEKNAFIKAFSAKNFDKVIYYNS</sequence>
<dbReference type="Gene3D" id="3.40.50.1360">
    <property type="match status" value="1"/>
</dbReference>
<feature type="domain" description="HTH deoR-type" evidence="3">
    <location>
        <begin position="13"/>
        <end position="68"/>
    </location>
</feature>
<keyword evidence="5" id="KW-1185">Reference proteome</keyword>
<dbReference type="KEGG" id="shj:SHELI_v1c09290"/>
<dbReference type="Proteomes" id="UP000094378">
    <property type="component" value="Chromosome"/>
</dbReference>
<evidence type="ECO:0000313" key="5">
    <source>
        <dbReference type="Proteomes" id="UP000094378"/>
    </source>
</evidence>
<dbReference type="InterPro" id="IPR014036">
    <property type="entry name" value="DeoR-like_C"/>
</dbReference>
<dbReference type="PANTHER" id="PTHR30363">
    <property type="entry name" value="HTH-TYPE TRANSCRIPTIONAL REGULATOR SRLR-RELATED"/>
    <property type="match status" value="1"/>
</dbReference>
<dbReference type="STRING" id="216938.SHELI_v1c09290"/>
<dbReference type="InterPro" id="IPR050313">
    <property type="entry name" value="Carb_Metab_HTH_regulators"/>
</dbReference>
<reference evidence="4 5" key="1">
    <citation type="submission" date="2016-08" db="EMBL/GenBank/DDBJ databases">
        <title>Complete genome sequence of Spiroplasma helicoides TABS-2 (DSM 22551).</title>
        <authorList>
            <person name="Shen W.-Y."/>
            <person name="Lo W.-S."/>
            <person name="Lai Y.-C."/>
            <person name="Kuo C.-H."/>
        </authorList>
    </citation>
    <scope>NUCLEOTIDE SEQUENCE [LARGE SCALE GENOMIC DNA]</scope>
    <source>
        <strain evidence="4 5">TABS-2</strain>
    </source>
</reference>
<dbReference type="InterPro" id="IPR037171">
    <property type="entry name" value="NagB/RpiA_transferase-like"/>
</dbReference>
<proteinExistence type="predicted"/>